<comment type="caution">
    <text evidence="3">The sequence shown here is derived from an EMBL/GenBank/DDBJ whole genome shotgun (WGS) entry which is preliminary data.</text>
</comment>
<dbReference type="AlphaFoldDB" id="A0A2S5VS06"/>
<keyword evidence="2" id="KW-0472">Membrane</keyword>
<gene>
    <name evidence="3" type="ORF">C5E16_11905</name>
</gene>
<organism evidence="3 4">
    <name type="scientific">Clavibacter michiganensis</name>
    <dbReference type="NCBI Taxonomy" id="28447"/>
    <lineage>
        <taxon>Bacteria</taxon>
        <taxon>Bacillati</taxon>
        <taxon>Actinomycetota</taxon>
        <taxon>Actinomycetes</taxon>
        <taxon>Micrococcales</taxon>
        <taxon>Microbacteriaceae</taxon>
        <taxon>Clavibacter</taxon>
    </lineage>
</organism>
<dbReference type="Proteomes" id="UP000239241">
    <property type="component" value="Unassembled WGS sequence"/>
</dbReference>
<evidence type="ECO:0000313" key="3">
    <source>
        <dbReference type="EMBL" id="PPF66342.1"/>
    </source>
</evidence>
<feature type="region of interest" description="Disordered" evidence="1">
    <location>
        <begin position="187"/>
        <end position="211"/>
    </location>
</feature>
<feature type="transmembrane region" description="Helical" evidence="2">
    <location>
        <begin position="146"/>
        <end position="165"/>
    </location>
</feature>
<feature type="transmembrane region" description="Helical" evidence="2">
    <location>
        <begin position="122"/>
        <end position="140"/>
    </location>
</feature>
<dbReference type="RefSeq" id="WP_104290832.1">
    <property type="nucleotide sequence ID" value="NZ_PSXY01000021.1"/>
</dbReference>
<evidence type="ECO:0000313" key="4">
    <source>
        <dbReference type="Proteomes" id="UP000239241"/>
    </source>
</evidence>
<feature type="transmembrane region" description="Helical" evidence="2">
    <location>
        <begin position="55"/>
        <end position="75"/>
    </location>
</feature>
<evidence type="ECO:0000256" key="1">
    <source>
        <dbReference type="SAM" id="MobiDB-lite"/>
    </source>
</evidence>
<evidence type="ECO:0000256" key="2">
    <source>
        <dbReference type="SAM" id="Phobius"/>
    </source>
</evidence>
<feature type="transmembrane region" description="Helical" evidence="2">
    <location>
        <begin position="23"/>
        <end position="43"/>
    </location>
</feature>
<dbReference type="EMBL" id="PSXY01000021">
    <property type="protein sequence ID" value="PPF66342.1"/>
    <property type="molecule type" value="Genomic_DNA"/>
</dbReference>
<protein>
    <submittedName>
        <fullName evidence="3">Uncharacterized protein</fullName>
    </submittedName>
</protein>
<name>A0A2S5VS06_9MICO</name>
<reference evidence="3 4" key="1">
    <citation type="submission" date="2018-02" db="EMBL/GenBank/DDBJ databases">
        <title>Bacteriophage NCPPB3778 and a type I-E CRISPR drive the evolution of the US Biological Select Agent, Rathayibacter toxicus.</title>
        <authorList>
            <person name="Davis E.W.II."/>
            <person name="Tabima J.F."/>
            <person name="Weisberg A.J."/>
            <person name="Lopes L.D."/>
            <person name="Wiseman M.S."/>
            <person name="Wiseman M.S."/>
            <person name="Pupko T."/>
            <person name="Belcher M.S."/>
            <person name="Sechler A.J."/>
            <person name="Tancos M.A."/>
            <person name="Schroeder B.K."/>
            <person name="Murray T.D."/>
            <person name="Luster D.G."/>
            <person name="Schneider W.L."/>
            <person name="Rogers E."/>
            <person name="Andreote F.D."/>
            <person name="Grunwald N.J."/>
            <person name="Putnam M.L."/>
            <person name="Chang J.H."/>
        </authorList>
    </citation>
    <scope>NUCLEOTIDE SEQUENCE [LARGE SCALE GENOMIC DNA]</scope>
    <source>
        <strain evidence="3 4">AY1B3</strain>
    </source>
</reference>
<feature type="compositionally biased region" description="Gly residues" evidence="1">
    <location>
        <begin position="202"/>
        <end position="211"/>
    </location>
</feature>
<keyword evidence="2" id="KW-1133">Transmembrane helix</keyword>
<keyword evidence="2" id="KW-0812">Transmembrane</keyword>
<proteinExistence type="predicted"/>
<sequence>MTTPTPAPRVPLFRRIRRAWAEAPALLQVLAVSALYLGFLTALDLGSQTEGASAPALRIVIAMAFGVIAIGSRVLRARRRPAEPRWVDLSEAVEDGELPSGADAPTWIAALERRRAEIRQEAWVVPVGLVLIVGLVLLDGGRRDPALAALVLLAVFVTWGTSLLVSRRRRRDGVDALLIPLQERSRRDEASRAAWPPPATSPGGGIPPTAV</sequence>
<accession>A0A2S5VS06</accession>